<dbReference type="OrthoDB" id="681050at2"/>
<comment type="caution">
    <text evidence="1">The sequence shown here is derived from an EMBL/GenBank/DDBJ whole genome shotgun (WGS) entry which is preliminary data.</text>
</comment>
<dbReference type="RefSeq" id="WP_133474313.1">
    <property type="nucleotide sequence ID" value="NZ_SNWP01000011.1"/>
</dbReference>
<accession>A0A4R6IV15</accession>
<dbReference type="AlphaFoldDB" id="A0A4R6IV15"/>
<evidence type="ECO:0000313" key="1">
    <source>
        <dbReference type="EMBL" id="TDO26464.1"/>
    </source>
</evidence>
<evidence type="ECO:0000313" key="2">
    <source>
        <dbReference type="Proteomes" id="UP000295741"/>
    </source>
</evidence>
<name>A0A4R6IV15_9BACT</name>
<proteinExistence type="predicted"/>
<dbReference type="EMBL" id="SNWP01000011">
    <property type="protein sequence ID" value="TDO26464.1"/>
    <property type="molecule type" value="Genomic_DNA"/>
</dbReference>
<dbReference type="Proteomes" id="UP000295741">
    <property type="component" value="Unassembled WGS sequence"/>
</dbReference>
<reference evidence="1 2" key="1">
    <citation type="submission" date="2019-03" db="EMBL/GenBank/DDBJ databases">
        <title>Genomic Encyclopedia of Archaeal and Bacterial Type Strains, Phase II (KMG-II): from individual species to whole genera.</title>
        <authorList>
            <person name="Goeker M."/>
        </authorList>
    </citation>
    <scope>NUCLEOTIDE SEQUENCE [LARGE SCALE GENOMIC DNA]</scope>
    <source>
        <strain evidence="1 2">DSM 28323</strain>
    </source>
</reference>
<protein>
    <submittedName>
        <fullName evidence="1">Uncharacterized protein</fullName>
    </submittedName>
</protein>
<gene>
    <name evidence="1" type="ORF">BC659_1770</name>
</gene>
<organism evidence="1 2">
    <name type="scientific">Sediminibacterium goheungense</name>
    <dbReference type="NCBI Taxonomy" id="1086393"/>
    <lineage>
        <taxon>Bacteria</taxon>
        <taxon>Pseudomonadati</taxon>
        <taxon>Bacteroidota</taxon>
        <taxon>Chitinophagia</taxon>
        <taxon>Chitinophagales</taxon>
        <taxon>Chitinophagaceae</taxon>
        <taxon>Sediminibacterium</taxon>
    </lineage>
</organism>
<keyword evidence="2" id="KW-1185">Reference proteome</keyword>
<sequence>MNTQNTNFFKQLGQEQLNNLVKEVKETVATGININNKNVFGAVDYWKMQRNRRTRISRRHLVA</sequence>